<organism evidence="9 10">
    <name type="scientific">Paenibacillus glycanilyticus</name>
    <dbReference type="NCBI Taxonomy" id="126569"/>
    <lineage>
        <taxon>Bacteria</taxon>
        <taxon>Bacillati</taxon>
        <taxon>Bacillota</taxon>
        <taxon>Bacilli</taxon>
        <taxon>Bacillales</taxon>
        <taxon>Paenibacillaceae</taxon>
        <taxon>Paenibacillus</taxon>
    </lineage>
</organism>
<comment type="caution">
    <text evidence="9">The sequence shown here is derived from an EMBL/GenBank/DDBJ whole genome shotgun (WGS) entry which is preliminary data.</text>
</comment>
<comment type="subcellular location">
    <subcellularLocation>
        <location evidence="1">Membrane</location>
        <topology evidence="1">Multi-pass membrane protein</topology>
    </subcellularLocation>
</comment>
<dbReference type="Proteomes" id="UP001157114">
    <property type="component" value="Unassembled WGS sequence"/>
</dbReference>
<keyword evidence="5 7" id="KW-1133">Transmembrane helix</keyword>
<protein>
    <submittedName>
        <fullName evidence="9">Transporter</fullName>
    </submittedName>
</protein>
<keyword evidence="3 7" id="KW-0812">Transmembrane</keyword>
<dbReference type="InterPro" id="IPR004840">
    <property type="entry name" value="Amino_acid_permease_CS"/>
</dbReference>
<reference evidence="9 10" key="1">
    <citation type="submission" date="2023-03" db="EMBL/GenBank/DDBJ databases">
        <title>Draft genome sequence of the bacteria which degrade cell wall of Tricholomamatutake.</title>
        <authorList>
            <person name="Konishi Y."/>
            <person name="Fukuta Y."/>
            <person name="Shirasaka N."/>
        </authorList>
    </citation>
    <scope>NUCLEOTIDE SEQUENCE [LARGE SCALE GENOMIC DNA]</scope>
    <source>
        <strain evidence="10">mu1</strain>
    </source>
</reference>
<dbReference type="PROSITE" id="PS00218">
    <property type="entry name" value="AMINO_ACID_PERMEASE_1"/>
    <property type="match status" value="1"/>
</dbReference>
<evidence type="ECO:0000256" key="2">
    <source>
        <dbReference type="ARBA" id="ARBA00022448"/>
    </source>
</evidence>
<keyword evidence="2" id="KW-0813">Transport</keyword>
<gene>
    <name evidence="9" type="ORF">MU1_47770</name>
</gene>
<accession>A0ABQ6GLE3</accession>
<feature type="transmembrane region" description="Helical" evidence="7">
    <location>
        <begin position="192"/>
        <end position="214"/>
    </location>
</feature>
<sequence>MREKGLAWWQLSLIGVGSIIGAGFFLGTSLSIRTAGPSVLIGYIIAALATYIVFTSLAEMTIHDPRPGSFRAYARMAFGHSAGFLSGWIYWLAGLLIMSSEIIALSTFTAYWFPNVPHVWFSLAYAVLGFAIIFMGVRNFSQIESGFAVVKIAILVGFILFGALFVLNAIHLPSGIRPPGNIRPWFPNGATGLWSAMIFVFFSFGGIEVVGVTSSELRRKEDVAKAGVVLIISLGFIYVLSLWMVLRMANWTAIDESASPFVTALSGFNIPYLDSIFNLVIISAAFSTMVGSLFSISRIMVSLANDGDAPRVVQVLNRRGVPTRSLLMTAIALAICMGCAYVLPDTIYEYITTSAGVMLILNWILILASYLKLRPRLTALTVKRRLLTNPYTGIVLILFALSGALLHQNERIGLGISLALIVIVFVASRFASKR</sequence>
<feature type="transmembrane region" description="Helical" evidence="7">
    <location>
        <begin position="350"/>
        <end position="373"/>
    </location>
</feature>
<dbReference type="PIRSF" id="PIRSF006060">
    <property type="entry name" value="AA_transporter"/>
    <property type="match status" value="1"/>
</dbReference>
<evidence type="ECO:0000259" key="8">
    <source>
        <dbReference type="Pfam" id="PF00324"/>
    </source>
</evidence>
<feature type="transmembrane region" description="Helical" evidence="7">
    <location>
        <begin position="40"/>
        <end position="62"/>
    </location>
</feature>
<feature type="transmembrane region" description="Helical" evidence="7">
    <location>
        <begin position="226"/>
        <end position="246"/>
    </location>
</feature>
<evidence type="ECO:0000256" key="3">
    <source>
        <dbReference type="ARBA" id="ARBA00022692"/>
    </source>
</evidence>
<feature type="transmembrane region" description="Helical" evidence="7">
    <location>
        <begin position="7"/>
        <end position="28"/>
    </location>
</feature>
<keyword evidence="6 7" id="KW-0472">Membrane</keyword>
<dbReference type="Gene3D" id="1.20.1740.10">
    <property type="entry name" value="Amino acid/polyamine transporter I"/>
    <property type="match status" value="1"/>
</dbReference>
<evidence type="ECO:0000256" key="5">
    <source>
        <dbReference type="ARBA" id="ARBA00022989"/>
    </source>
</evidence>
<feature type="transmembrane region" description="Helical" evidence="7">
    <location>
        <begin position="276"/>
        <end position="296"/>
    </location>
</feature>
<dbReference type="Pfam" id="PF00324">
    <property type="entry name" value="AA_permease"/>
    <property type="match status" value="1"/>
</dbReference>
<evidence type="ECO:0000256" key="1">
    <source>
        <dbReference type="ARBA" id="ARBA00004141"/>
    </source>
</evidence>
<name>A0ABQ6GLE3_9BACL</name>
<keyword evidence="10" id="KW-1185">Reference proteome</keyword>
<feature type="transmembrane region" description="Helical" evidence="7">
    <location>
        <begin position="119"/>
        <end position="137"/>
    </location>
</feature>
<feature type="transmembrane region" description="Helical" evidence="7">
    <location>
        <begin position="385"/>
        <end position="406"/>
    </location>
</feature>
<keyword evidence="4" id="KW-0029">Amino-acid transport</keyword>
<feature type="domain" description="Amino acid permease/ SLC12A" evidence="8">
    <location>
        <begin position="11"/>
        <end position="388"/>
    </location>
</feature>
<feature type="transmembrane region" description="Helical" evidence="7">
    <location>
        <begin position="149"/>
        <end position="172"/>
    </location>
</feature>
<dbReference type="PANTHER" id="PTHR43495">
    <property type="entry name" value="GABA PERMEASE"/>
    <property type="match status" value="1"/>
</dbReference>
<evidence type="ECO:0000313" key="9">
    <source>
        <dbReference type="EMBL" id="GLX70431.1"/>
    </source>
</evidence>
<feature type="transmembrane region" description="Helical" evidence="7">
    <location>
        <begin position="83"/>
        <end position="113"/>
    </location>
</feature>
<evidence type="ECO:0000256" key="6">
    <source>
        <dbReference type="ARBA" id="ARBA00023136"/>
    </source>
</evidence>
<proteinExistence type="predicted"/>
<evidence type="ECO:0000256" key="7">
    <source>
        <dbReference type="SAM" id="Phobius"/>
    </source>
</evidence>
<evidence type="ECO:0000313" key="10">
    <source>
        <dbReference type="Proteomes" id="UP001157114"/>
    </source>
</evidence>
<feature type="transmembrane region" description="Helical" evidence="7">
    <location>
        <begin position="326"/>
        <end position="344"/>
    </location>
</feature>
<feature type="transmembrane region" description="Helical" evidence="7">
    <location>
        <begin position="412"/>
        <end position="431"/>
    </location>
</feature>
<evidence type="ECO:0000256" key="4">
    <source>
        <dbReference type="ARBA" id="ARBA00022970"/>
    </source>
</evidence>
<dbReference type="InterPro" id="IPR004841">
    <property type="entry name" value="AA-permease/SLC12A_dom"/>
</dbReference>
<dbReference type="PANTHER" id="PTHR43495:SF5">
    <property type="entry name" value="GAMMA-AMINOBUTYRIC ACID PERMEASE"/>
    <property type="match status" value="1"/>
</dbReference>
<dbReference type="RefSeq" id="WP_284241190.1">
    <property type="nucleotide sequence ID" value="NZ_BSSQ01000018.1"/>
</dbReference>
<dbReference type="EMBL" id="BSSQ01000018">
    <property type="protein sequence ID" value="GLX70431.1"/>
    <property type="molecule type" value="Genomic_DNA"/>
</dbReference>